<organism evidence="1 2">
    <name type="scientific">Coniosporium uncinatum</name>
    <dbReference type="NCBI Taxonomy" id="93489"/>
    <lineage>
        <taxon>Eukaryota</taxon>
        <taxon>Fungi</taxon>
        <taxon>Dikarya</taxon>
        <taxon>Ascomycota</taxon>
        <taxon>Pezizomycotina</taxon>
        <taxon>Dothideomycetes</taxon>
        <taxon>Dothideomycetes incertae sedis</taxon>
        <taxon>Coniosporium</taxon>
    </lineage>
</organism>
<proteinExistence type="predicted"/>
<reference evidence="1" key="1">
    <citation type="submission" date="2024-09" db="EMBL/GenBank/DDBJ databases">
        <title>Black Yeasts Isolated from many extreme environments.</title>
        <authorList>
            <person name="Coleine C."/>
            <person name="Stajich J.E."/>
            <person name="Selbmann L."/>
        </authorList>
    </citation>
    <scope>NUCLEOTIDE SEQUENCE</scope>
    <source>
        <strain evidence="1">CCFEE 5737</strain>
    </source>
</reference>
<evidence type="ECO:0000313" key="2">
    <source>
        <dbReference type="Proteomes" id="UP001186974"/>
    </source>
</evidence>
<protein>
    <submittedName>
        <fullName evidence="1">Uncharacterized protein</fullName>
    </submittedName>
</protein>
<feature type="non-terminal residue" evidence="1">
    <location>
        <position position="307"/>
    </location>
</feature>
<dbReference type="Proteomes" id="UP001186974">
    <property type="component" value="Unassembled WGS sequence"/>
</dbReference>
<keyword evidence="2" id="KW-1185">Reference proteome</keyword>
<gene>
    <name evidence="1" type="ORF">LTS18_007352</name>
</gene>
<dbReference type="EMBL" id="JAWDJW010008178">
    <property type="protein sequence ID" value="KAK3060947.1"/>
    <property type="molecule type" value="Genomic_DNA"/>
</dbReference>
<accession>A0ACC3D2L9</accession>
<sequence>MDVAGAYTLTGYSRYREWIYEKGADPVPRPFTFSDLAWTKVLLQERWCVISGSYHQELEAPLETPRPKAPAFDPSKHLNRTPSGTSPTEMVSQFRSLGTAETPQDTRSNFDWTNEEAMPHMSEFVKWARSVDWASTPLGPMESWSTELRLSSNMAMKDTAPSVVFWGPELVMLYNEAYIALLGDLHPLCMGNSAKTVLKDVWGHFAPIVEVNRTTGQAVEEANVPIFIDRGRVRLEETYFSYRFIPVCDMAGQIVGHHQIITESTSQNLSNRRSSTLLAISEETARARDHHSFWGKVTEALAQNDKD</sequence>
<evidence type="ECO:0000313" key="1">
    <source>
        <dbReference type="EMBL" id="KAK3060947.1"/>
    </source>
</evidence>
<name>A0ACC3D2L9_9PEZI</name>
<comment type="caution">
    <text evidence="1">The sequence shown here is derived from an EMBL/GenBank/DDBJ whole genome shotgun (WGS) entry which is preliminary data.</text>
</comment>